<comment type="caution">
    <text evidence="2">The sequence shown here is derived from an EMBL/GenBank/DDBJ whole genome shotgun (WGS) entry which is preliminary data.</text>
</comment>
<keyword evidence="1" id="KW-0732">Signal</keyword>
<evidence type="ECO:0000313" key="3">
    <source>
        <dbReference type="Proteomes" id="UP001165498"/>
    </source>
</evidence>
<sequence length="201" mass="20848">MLLRIAFVTLAAAVSIEARADNLLTNPDFRVDAAGWTIQITGNASATVATVDGSPDAGSLELSVTGSDPFDPGSVTVNQCIPSFGPGPWVFGGRLRQVSSTGPFTQGLSVDFLAAPNCGVGLTRSTYADPGATVPGVQGDYVQYSGSVPTDPLPGGGPTRSVLISYQLFSSFGTTTVFRLDKVYFGPPGTTPVELIHYDVQ</sequence>
<dbReference type="Proteomes" id="UP001165498">
    <property type="component" value="Unassembled WGS sequence"/>
</dbReference>
<dbReference type="RefSeq" id="WP_255915574.1">
    <property type="nucleotide sequence ID" value="NZ_JANFQO010000016.1"/>
</dbReference>
<reference evidence="2" key="1">
    <citation type="submission" date="2022-07" db="EMBL/GenBank/DDBJ databases">
        <title>Tahibacter sp., a new gammaproteobacterium isolated from the silt sample collected at pig farm.</title>
        <authorList>
            <person name="Chen H."/>
        </authorList>
    </citation>
    <scope>NUCLEOTIDE SEQUENCE</scope>
    <source>
        <strain evidence="2">P2K</strain>
    </source>
</reference>
<evidence type="ECO:0000256" key="1">
    <source>
        <dbReference type="SAM" id="SignalP"/>
    </source>
</evidence>
<feature type="signal peptide" evidence="1">
    <location>
        <begin position="1"/>
        <end position="20"/>
    </location>
</feature>
<dbReference type="EMBL" id="JANFQO010000016">
    <property type="protein sequence ID" value="MCQ4166384.1"/>
    <property type="molecule type" value="Genomic_DNA"/>
</dbReference>
<protein>
    <submittedName>
        <fullName evidence="2">Uncharacterized protein</fullName>
    </submittedName>
</protein>
<feature type="chain" id="PRO_5045641852" evidence="1">
    <location>
        <begin position="21"/>
        <end position="201"/>
    </location>
</feature>
<proteinExistence type="predicted"/>
<gene>
    <name evidence="2" type="ORF">NM961_16820</name>
</gene>
<dbReference type="Gene3D" id="2.60.120.260">
    <property type="entry name" value="Galactose-binding domain-like"/>
    <property type="match status" value="1"/>
</dbReference>
<keyword evidence="3" id="KW-1185">Reference proteome</keyword>
<accession>A0ABT1QVS3</accession>
<evidence type="ECO:0000313" key="2">
    <source>
        <dbReference type="EMBL" id="MCQ4166384.1"/>
    </source>
</evidence>
<name>A0ABT1QVS3_9GAMM</name>
<organism evidence="2 3">
    <name type="scientific">Tahibacter harae</name>
    <dbReference type="NCBI Taxonomy" id="2963937"/>
    <lineage>
        <taxon>Bacteria</taxon>
        <taxon>Pseudomonadati</taxon>
        <taxon>Pseudomonadota</taxon>
        <taxon>Gammaproteobacteria</taxon>
        <taxon>Lysobacterales</taxon>
        <taxon>Rhodanobacteraceae</taxon>
        <taxon>Tahibacter</taxon>
    </lineage>
</organism>